<dbReference type="Proteomes" id="UP000018144">
    <property type="component" value="Unassembled WGS sequence"/>
</dbReference>
<accession>U4L775</accession>
<sequence>MKEMVKMGRGTMMGIWGIWRVMGMRRLMMRGLLGAFVVGGRRMDRWYNVNPVPSGSIFGVSVIPKNHFHKSLYVPFAPIIRHSNGGRPGVPEILGRCRGIVGNLLG</sequence>
<protein>
    <submittedName>
        <fullName evidence="1">Uncharacterized protein</fullName>
    </submittedName>
</protein>
<evidence type="ECO:0000313" key="2">
    <source>
        <dbReference type="Proteomes" id="UP000018144"/>
    </source>
</evidence>
<name>U4L775_PYROM</name>
<evidence type="ECO:0000313" key="1">
    <source>
        <dbReference type="EMBL" id="CCX12330.1"/>
    </source>
</evidence>
<gene>
    <name evidence="1" type="ORF">PCON_11924</name>
</gene>
<keyword evidence="2" id="KW-1185">Reference proteome</keyword>
<organism evidence="1 2">
    <name type="scientific">Pyronema omphalodes (strain CBS 100304)</name>
    <name type="common">Pyronema confluens</name>
    <dbReference type="NCBI Taxonomy" id="1076935"/>
    <lineage>
        <taxon>Eukaryota</taxon>
        <taxon>Fungi</taxon>
        <taxon>Dikarya</taxon>
        <taxon>Ascomycota</taxon>
        <taxon>Pezizomycotina</taxon>
        <taxon>Pezizomycetes</taxon>
        <taxon>Pezizales</taxon>
        <taxon>Pyronemataceae</taxon>
        <taxon>Pyronema</taxon>
    </lineage>
</organism>
<reference evidence="1 2" key="1">
    <citation type="journal article" date="2013" name="PLoS Genet.">
        <title>The genome and development-dependent transcriptomes of Pyronema confluens: a window into fungal evolution.</title>
        <authorList>
            <person name="Traeger S."/>
            <person name="Altegoer F."/>
            <person name="Freitag M."/>
            <person name="Gabaldon T."/>
            <person name="Kempken F."/>
            <person name="Kumar A."/>
            <person name="Marcet-Houben M."/>
            <person name="Poggeler S."/>
            <person name="Stajich J.E."/>
            <person name="Nowrousian M."/>
        </authorList>
    </citation>
    <scope>NUCLEOTIDE SEQUENCE [LARGE SCALE GENOMIC DNA]</scope>
    <source>
        <strain evidence="2">CBS 100304</strain>
        <tissue evidence="1">Vegetative mycelium</tissue>
    </source>
</reference>
<dbReference type="AlphaFoldDB" id="U4L775"/>
<dbReference type="EMBL" id="HF935699">
    <property type="protein sequence ID" value="CCX12330.1"/>
    <property type="molecule type" value="Genomic_DNA"/>
</dbReference>
<proteinExistence type="predicted"/>